<comment type="similarity">
    <text evidence="2">Belongs to the drug/metabolite transporter (DMT) superfamily. 10 TMS drug/metabolite exporter (DME) (TC 2.A.7.3) family.</text>
</comment>
<keyword evidence="5 6" id="KW-0472">Membrane</keyword>
<evidence type="ECO:0000256" key="4">
    <source>
        <dbReference type="ARBA" id="ARBA00022989"/>
    </source>
</evidence>
<feature type="transmembrane region" description="Helical" evidence="6">
    <location>
        <begin position="297"/>
        <end position="315"/>
    </location>
</feature>
<feature type="transmembrane region" description="Helical" evidence="6">
    <location>
        <begin position="43"/>
        <end position="61"/>
    </location>
</feature>
<reference evidence="8 9" key="1">
    <citation type="submission" date="2019-02" db="EMBL/GenBank/DDBJ databases">
        <title>The genomic architecture of introgression among sibling species of bacteria.</title>
        <authorList>
            <person name="Cavassim M.I.A."/>
            <person name="Moeskjaer S."/>
            <person name="Moslemi C."/>
            <person name="Fields B."/>
            <person name="Bachmann A."/>
            <person name="Vilhjalmsson B."/>
            <person name="Schierup M.H."/>
            <person name="Young J.P.W."/>
            <person name="Andersen S.U."/>
        </authorList>
    </citation>
    <scope>NUCLEOTIDE SEQUENCE [LARGE SCALE GENOMIC DNA]</scope>
    <source>
        <strain evidence="8 9">SM151B</strain>
    </source>
</reference>
<dbReference type="Pfam" id="PF00892">
    <property type="entry name" value="EamA"/>
    <property type="match status" value="2"/>
</dbReference>
<comment type="subcellular location">
    <subcellularLocation>
        <location evidence="1">Membrane</location>
        <topology evidence="1">Multi-pass membrane protein</topology>
    </subcellularLocation>
</comment>
<feature type="transmembrane region" description="Helical" evidence="6">
    <location>
        <begin position="213"/>
        <end position="234"/>
    </location>
</feature>
<evidence type="ECO:0000256" key="6">
    <source>
        <dbReference type="SAM" id="Phobius"/>
    </source>
</evidence>
<dbReference type="SUPFAM" id="SSF103481">
    <property type="entry name" value="Multidrug resistance efflux transporter EmrE"/>
    <property type="match status" value="2"/>
</dbReference>
<evidence type="ECO:0000313" key="8">
    <source>
        <dbReference type="EMBL" id="TAW30613.1"/>
    </source>
</evidence>
<organism evidence="8 9">
    <name type="scientific">Rhizobium leguminosarum</name>
    <dbReference type="NCBI Taxonomy" id="384"/>
    <lineage>
        <taxon>Bacteria</taxon>
        <taxon>Pseudomonadati</taxon>
        <taxon>Pseudomonadota</taxon>
        <taxon>Alphaproteobacteria</taxon>
        <taxon>Hyphomicrobiales</taxon>
        <taxon>Rhizobiaceae</taxon>
        <taxon>Rhizobium/Agrobacterium group</taxon>
        <taxon>Rhizobium</taxon>
    </lineage>
</organism>
<dbReference type="InterPro" id="IPR000620">
    <property type="entry name" value="EamA_dom"/>
</dbReference>
<name>A0ABD7PTL6_RHILE</name>
<evidence type="ECO:0000256" key="1">
    <source>
        <dbReference type="ARBA" id="ARBA00004141"/>
    </source>
</evidence>
<comment type="caution">
    <text evidence="8">The sequence shown here is derived from an EMBL/GenBank/DDBJ whole genome shotgun (WGS) entry which is preliminary data.</text>
</comment>
<feature type="transmembrane region" description="Helical" evidence="6">
    <location>
        <begin position="240"/>
        <end position="259"/>
    </location>
</feature>
<dbReference type="GO" id="GO:0016020">
    <property type="term" value="C:membrane"/>
    <property type="evidence" value="ECO:0007669"/>
    <property type="project" value="UniProtKB-SubCell"/>
</dbReference>
<evidence type="ECO:0000259" key="7">
    <source>
        <dbReference type="Pfam" id="PF00892"/>
    </source>
</evidence>
<dbReference type="Proteomes" id="UP000292036">
    <property type="component" value="Unassembled WGS sequence"/>
</dbReference>
<keyword evidence="4 6" id="KW-1133">Transmembrane helix</keyword>
<dbReference type="EMBL" id="SIPS01000001">
    <property type="protein sequence ID" value="TAW30613.1"/>
    <property type="molecule type" value="Genomic_DNA"/>
</dbReference>
<evidence type="ECO:0000256" key="3">
    <source>
        <dbReference type="ARBA" id="ARBA00022692"/>
    </source>
</evidence>
<dbReference type="InterPro" id="IPR037185">
    <property type="entry name" value="EmrE-like"/>
</dbReference>
<feature type="transmembrane region" description="Helical" evidence="6">
    <location>
        <begin position="73"/>
        <end position="95"/>
    </location>
</feature>
<feature type="transmembrane region" description="Helical" evidence="6">
    <location>
        <begin position="107"/>
        <end position="127"/>
    </location>
</feature>
<feature type="transmembrane region" description="Helical" evidence="6">
    <location>
        <begin position="158"/>
        <end position="174"/>
    </location>
</feature>
<feature type="domain" description="EamA" evidence="7">
    <location>
        <begin position="188"/>
        <end position="313"/>
    </location>
</feature>
<feature type="transmembrane region" description="Helical" evidence="6">
    <location>
        <begin position="271"/>
        <end position="291"/>
    </location>
</feature>
<dbReference type="RefSeq" id="WP_130727196.1">
    <property type="nucleotide sequence ID" value="NZ_JACDJD010000005.1"/>
</dbReference>
<feature type="transmembrane region" description="Helical" evidence="6">
    <location>
        <begin position="180"/>
        <end position="201"/>
    </location>
</feature>
<dbReference type="PANTHER" id="PTHR22911">
    <property type="entry name" value="ACYL-MALONYL CONDENSING ENZYME-RELATED"/>
    <property type="match status" value="1"/>
</dbReference>
<feature type="domain" description="EamA" evidence="7">
    <location>
        <begin position="42"/>
        <end position="174"/>
    </location>
</feature>
<evidence type="ECO:0000256" key="2">
    <source>
        <dbReference type="ARBA" id="ARBA00009853"/>
    </source>
</evidence>
<dbReference type="AlphaFoldDB" id="A0ABD7PTL6"/>
<evidence type="ECO:0000256" key="5">
    <source>
        <dbReference type="ARBA" id="ARBA00023136"/>
    </source>
</evidence>
<gene>
    <name evidence="8" type="ORF">ELI19_14375</name>
</gene>
<proteinExistence type="inferred from homology"/>
<accession>A0ABD7PTL6</accession>
<sequence>MNFQSGRLEPASRRTLAKAFSSGANGRRLDPLPAPPEENRPKAVLYMLLAVTLFAFLDSAAKLSGREVPTLEVVWFRFAVHFVLVAAVLNPWQAPHAWRTRSPKLQLLRAGIQIFCTGLNFLALGYLQIAQTLSIQFTTPIFVTILSIFFLSEQVGRYRWFAIFAGFAGVLVVTRPGMDGFHWAFGVSLISVMVGASYNILTRHLATTESSGSMLLIMAAFPAIILLPVMPFVWKWPESSYAWSVLLATGCFGAVSHFFMIQAHRFAPASFLAPLQYAQFLAVVLLGFLVFGDIPTTYTFLGASIVIASGLFIWYRERRLSRSAAE</sequence>
<dbReference type="PANTHER" id="PTHR22911:SF6">
    <property type="entry name" value="SOLUTE CARRIER FAMILY 35 MEMBER G1"/>
    <property type="match status" value="1"/>
</dbReference>
<feature type="transmembrane region" description="Helical" evidence="6">
    <location>
        <begin position="133"/>
        <end position="151"/>
    </location>
</feature>
<keyword evidence="3 6" id="KW-0812">Transmembrane</keyword>
<protein>
    <submittedName>
        <fullName evidence="8">DMT family transporter</fullName>
    </submittedName>
</protein>
<evidence type="ECO:0000313" key="9">
    <source>
        <dbReference type="Proteomes" id="UP000292036"/>
    </source>
</evidence>